<proteinExistence type="predicted"/>
<dbReference type="EMBL" id="LN890655">
    <property type="protein sequence ID" value="CUS04989.2"/>
    <property type="molecule type" value="Genomic_DNA"/>
</dbReference>
<keyword evidence="1" id="KW-0812">Transmembrane</keyword>
<dbReference type="KEGG" id="pbf:CFX0092_A3111"/>
<keyword evidence="3" id="KW-1185">Reference proteome</keyword>
<keyword evidence="1" id="KW-0472">Membrane</keyword>
<dbReference type="RefSeq" id="WP_095044259.1">
    <property type="nucleotide sequence ID" value="NZ_LN890655.1"/>
</dbReference>
<reference evidence="2" key="1">
    <citation type="submission" date="2016-01" db="EMBL/GenBank/DDBJ databases">
        <authorList>
            <person name="Mcilroy J.S."/>
            <person name="Karst M S."/>
            <person name="Albertsen M."/>
        </authorList>
    </citation>
    <scope>NUCLEOTIDE SEQUENCE</scope>
    <source>
        <strain evidence="2">Cfx-K</strain>
    </source>
</reference>
<dbReference type="AlphaFoldDB" id="A0A160T650"/>
<organism evidence="2 3">
    <name type="scientific">Candidatus Promineifilum breve</name>
    <dbReference type="NCBI Taxonomy" id="1806508"/>
    <lineage>
        <taxon>Bacteria</taxon>
        <taxon>Bacillati</taxon>
        <taxon>Chloroflexota</taxon>
        <taxon>Ardenticatenia</taxon>
        <taxon>Candidatus Promineifilales</taxon>
        <taxon>Candidatus Promineifilaceae</taxon>
        <taxon>Candidatus Promineifilum</taxon>
    </lineage>
</organism>
<keyword evidence="1" id="KW-1133">Transmembrane helix</keyword>
<dbReference type="OrthoDB" id="162858at2"/>
<evidence type="ECO:0000256" key="1">
    <source>
        <dbReference type="SAM" id="Phobius"/>
    </source>
</evidence>
<dbReference type="Proteomes" id="UP000215027">
    <property type="component" value="Chromosome I"/>
</dbReference>
<evidence type="ECO:0008006" key="4">
    <source>
        <dbReference type="Google" id="ProtNLM"/>
    </source>
</evidence>
<feature type="transmembrane region" description="Helical" evidence="1">
    <location>
        <begin position="45"/>
        <end position="64"/>
    </location>
</feature>
<sequence>MTGLLLPILLFVGAVVATFLTYRNIRRGGARFYTLEREIVLRRAILMLVAAAALYTAALGLLYFQRSQLIEASLPAETGEASDELGAPVVTTPTPLLEIFPPTAEPTSLTPQPTVTVTPTVCRAVVEGTGGNGLYLRDAPQGAELVLLSDGTLLTVLDDAPVEAGGIIWRKVRAVGGEEGWAAEDFLTIRAPCGVE</sequence>
<protein>
    <recommendedName>
        <fullName evidence="4">SH3b domain-containing protein</fullName>
    </recommendedName>
</protein>
<feature type="transmembrane region" description="Helical" evidence="1">
    <location>
        <begin position="6"/>
        <end position="25"/>
    </location>
</feature>
<name>A0A160T650_9CHLR</name>
<evidence type="ECO:0000313" key="2">
    <source>
        <dbReference type="EMBL" id="CUS04989.2"/>
    </source>
</evidence>
<accession>A0A160T650</accession>
<gene>
    <name evidence="2" type="ORF">CFX0092_A3111</name>
</gene>
<evidence type="ECO:0000313" key="3">
    <source>
        <dbReference type="Proteomes" id="UP000215027"/>
    </source>
</evidence>